<dbReference type="SUPFAM" id="SSF51126">
    <property type="entry name" value="Pectin lyase-like"/>
    <property type="match status" value="1"/>
</dbReference>
<dbReference type="RefSeq" id="WP_172344243.1">
    <property type="nucleotide sequence ID" value="NZ_CASYYZ010000053.1"/>
</dbReference>
<keyword evidence="1" id="KW-0732">Signal</keyword>
<feature type="chain" id="PRO_5045342873" evidence="1">
    <location>
        <begin position="20"/>
        <end position="494"/>
    </location>
</feature>
<sequence>MKLIVKIAFFILSVSILTACIDDDSFSMSPSNILTFSTDTVSMDTVFSRVPSSTKKFWVYNRSGDGIRCVNVRQANGNQTGFRVNVDGVYLSPSAGFQTSDVEIRKNDSICVFVELTSPENGREGPQWHEDELVFMLESGVEQRVNLCAYTWDAEMWRDVKISEDTRIENVGKPIIVYGGLTVDSLVTLEIDAGTVMYFHNDAGIDVYGTLKISGEPGNNVVLRCDRTDKMFDYLPYDMVSGMWQGIKLHSSSYGNEFDYADIHGTFDGIVCESSDIERTKLRLNNSTVHNCQGYGLRTVNCKVDVNNCQITNTLGDCVSVCGGSVSLVNCTVAQFYPFDARRGAALSFTNSDGDNDYPLLRMDCINTIVTGYADDVVFGSNVEDETVPYNYSFINCVLRTEKPTEDNGHIINVIWEGAGRDGNKDDNADDTIEGEKHFRLVDGDRQRYDFHLAEGSTAIGNANADYLSPVDRDGIPRDGRNDIGCYVFINEEE</sequence>
<accession>A0ABX2B3E4</accession>
<organism evidence="2 3">
    <name type="scientific">Xylanibacter caecicola</name>
    <dbReference type="NCBI Taxonomy" id="2736294"/>
    <lineage>
        <taxon>Bacteria</taxon>
        <taxon>Pseudomonadati</taxon>
        <taxon>Bacteroidota</taxon>
        <taxon>Bacteroidia</taxon>
        <taxon>Bacteroidales</taxon>
        <taxon>Prevotellaceae</taxon>
        <taxon>Xylanibacter</taxon>
    </lineage>
</organism>
<feature type="signal peptide" evidence="1">
    <location>
        <begin position="1"/>
        <end position="19"/>
    </location>
</feature>
<dbReference type="EMBL" id="JABKKJ010000004">
    <property type="protein sequence ID" value="NPE24750.1"/>
    <property type="molecule type" value="Genomic_DNA"/>
</dbReference>
<dbReference type="InterPro" id="IPR011050">
    <property type="entry name" value="Pectin_lyase_fold/virulence"/>
</dbReference>
<proteinExistence type="predicted"/>
<evidence type="ECO:0000313" key="2">
    <source>
        <dbReference type="EMBL" id="NPE24750.1"/>
    </source>
</evidence>
<dbReference type="PROSITE" id="PS51257">
    <property type="entry name" value="PROKAR_LIPOPROTEIN"/>
    <property type="match status" value="1"/>
</dbReference>
<dbReference type="Proteomes" id="UP000820977">
    <property type="component" value="Unassembled WGS sequence"/>
</dbReference>
<protein>
    <submittedName>
        <fullName evidence="2">Right-handed parallel beta-helix repeat-containing protein</fullName>
    </submittedName>
</protein>
<keyword evidence="3" id="KW-1185">Reference proteome</keyword>
<gene>
    <name evidence="2" type="ORF">HPS54_04325</name>
</gene>
<comment type="caution">
    <text evidence="2">The sequence shown here is derived from an EMBL/GenBank/DDBJ whole genome shotgun (WGS) entry which is preliminary data.</text>
</comment>
<name>A0ABX2B3E4_9BACT</name>
<reference evidence="2 3" key="1">
    <citation type="submission" date="2020-05" db="EMBL/GenBank/DDBJ databases">
        <title>Distinct polysaccharide utilization as determinants for interspecies competition between intestinal Prevotella spp.</title>
        <authorList>
            <person name="Galvez E.J.C."/>
            <person name="Iljazovic A."/>
            <person name="Strowig T."/>
        </authorList>
    </citation>
    <scope>NUCLEOTIDE SEQUENCE [LARGE SCALE GENOMIC DNA]</scope>
    <source>
        <strain evidence="2 3">PCHR</strain>
    </source>
</reference>
<evidence type="ECO:0000313" key="3">
    <source>
        <dbReference type="Proteomes" id="UP000820977"/>
    </source>
</evidence>
<evidence type="ECO:0000256" key="1">
    <source>
        <dbReference type="SAM" id="SignalP"/>
    </source>
</evidence>